<name>A0A0B7FDL3_THACB</name>
<feature type="region of interest" description="Disordered" evidence="1">
    <location>
        <begin position="69"/>
        <end position="88"/>
    </location>
</feature>
<dbReference type="AlphaFoldDB" id="A0A0B7FDL3"/>
<evidence type="ECO:0000256" key="1">
    <source>
        <dbReference type="SAM" id="MobiDB-lite"/>
    </source>
</evidence>
<sequence>MLDTTSTDEGGWRVSRDLSLGVTPALVTGNKNYLNSLVVCLLFTTQLVSSPFAQSWSLAVLHDPARSIAKRPRRRAARSPTVGRRCVD</sequence>
<gene>
    <name evidence="2" type="ORF">RSOLAG1IB_07559</name>
</gene>
<reference evidence="2 3" key="1">
    <citation type="submission" date="2014-11" db="EMBL/GenBank/DDBJ databases">
        <authorList>
            <person name="Wibberg Daniel"/>
        </authorList>
    </citation>
    <scope>NUCLEOTIDE SEQUENCE [LARGE SCALE GENOMIC DNA]</scope>
    <source>
        <strain evidence="2">Rhizoctonia solani AG1-IB 7/3/14</strain>
    </source>
</reference>
<keyword evidence="3" id="KW-1185">Reference proteome</keyword>
<dbReference type="EMBL" id="LN679119">
    <property type="protein sequence ID" value="CEL56106.1"/>
    <property type="molecule type" value="Genomic_DNA"/>
</dbReference>
<organism evidence="2 3">
    <name type="scientific">Thanatephorus cucumeris (strain AG1-IB / isolate 7/3/14)</name>
    <name type="common">Lettuce bottom rot fungus</name>
    <name type="synonym">Rhizoctonia solani</name>
    <dbReference type="NCBI Taxonomy" id="1108050"/>
    <lineage>
        <taxon>Eukaryota</taxon>
        <taxon>Fungi</taxon>
        <taxon>Dikarya</taxon>
        <taxon>Basidiomycota</taxon>
        <taxon>Agaricomycotina</taxon>
        <taxon>Agaricomycetes</taxon>
        <taxon>Cantharellales</taxon>
        <taxon>Ceratobasidiaceae</taxon>
        <taxon>Rhizoctonia</taxon>
        <taxon>Rhizoctonia solani AG-1</taxon>
    </lineage>
</organism>
<accession>A0A0B7FDL3</accession>
<protein>
    <submittedName>
        <fullName evidence="2">Uncharacterized protein</fullName>
    </submittedName>
</protein>
<proteinExistence type="predicted"/>
<evidence type="ECO:0000313" key="2">
    <source>
        <dbReference type="EMBL" id="CEL56106.1"/>
    </source>
</evidence>
<dbReference type="Proteomes" id="UP000059188">
    <property type="component" value="Unassembled WGS sequence"/>
</dbReference>
<evidence type="ECO:0000313" key="3">
    <source>
        <dbReference type="Proteomes" id="UP000059188"/>
    </source>
</evidence>